<proteinExistence type="predicted"/>
<organism evidence="1 2">
    <name type="scientific">Taklimakanibacter albus</name>
    <dbReference type="NCBI Taxonomy" id="2800327"/>
    <lineage>
        <taxon>Bacteria</taxon>
        <taxon>Pseudomonadati</taxon>
        <taxon>Pseudomonadota</taxon>
        <taxon>Alphaproteobacteria</taxon>
        <taxon>Hyphomicrobiales</taxon>
        <taxon>Aestuariivirgaceae</taxon>
        <taxon>Taklimakanibacter</taxon>
    </lineage>
</organism>
<dbReference type="EMBL" id="JAENHL010000007">
    <property type="protein sequence ID" value="MBK1867639.1"/>
    <property type="molecule type" value="Genomic_DNA"/>
</dbReference>
<keyword evidence="2" id="KW-1185">Reference proteome</keyword>
<keyword evidence="1" id="KW-0969">Cilium</keyword>
<accession>A0ACC5R4U0</accession>
<dbReference type="Proteomes" id="UP000616151">
    <property type="component" value="Unassembled WGS sequence"/>
</dbReference>
<sequence>MRSSRETLLRLHRFRTEEKRRQVADIEAMIADLMRKYDDLDAQMKIEEQRTGVNDPAHFNYSMAAKSTRGRRDNILKTVGDLKDQQSSAQGLLQEEEAELRKLELLAEKELDHRPASRGAPTGFAPRQAMS</sequence>
<gene>
    <name evidence="1" type="ORF">JHL16_14875</name>
</gene>
<evidence type="ECO:0000313" key="1">
    <source>
        <dbReference type="EMBL" id="MBK1867639.1"/>
    </source>
</evidence>
<evidence type="ECO:0000313" key="2">
    <source>
        <dbReference type="Proteomes" id="UP000616151"/>
    </source>
</evidence>
<comment type="caution">
    <text evidence="1">The sequence shown here is derived from an EMBL/GenBank/DDBJ whole genome shotgun (WGS) entry which is preliminary data.</text>
</comment>
<keyword evidence="1" id="KW-0282">Flagellum</keyword>
<name>A0ACC5R4U0_9HYPH</name>
<keyword evidence="1" id="KW-0966">Cell projection</keyword>
<reference evidence="1" key="1">
    <citation type="submission" date="2021-01" db="EMBL/GenBank/DDBJ databases">
        <authorList>
            <person name="Sun Q."/>
        </authorList>
    </citation>
    <scope>NUCLEOTIDE SEQUENCE</scope>
    <source>
        <strain evidence="1">YIM B02566</strain>
    </source>
</reference>
<protein>
    <submittedName>
        <fullName evidence="1">Flagellar export protein FliJ</fullName>
    </submittedName>
</protein>